<evidence type="ECO:0000313" key="4">
    <source>
        <dbReference type="Proteomes" id="UP001206206"/>
    </source>
</evidence>
<name>A0ABT1PF26_9ACTN</name>
<evidence type="ECO:0000256" key="1">
    <source>
        <dbReference type="SAM" id="SignalP"/>
    </source>
</evidence>
<gene>
    <name evidence="3" type="ORF">NON19_18535</name>
</gene>
<evidence type="ECO:0000313" key="3">
    <source>
        <dbReference type="EMBL" id="MCQ4043967.1"/>
    </source>
</evidence>
<dbReference type="InterPro" id="IPR036366">
    <property type="entry name" value="PGBDSf"/>
</dbReference>
<protein>
    <submittedName>
        <fullName evidence="3">Peptidoglycan-binding protein</fullName>
    </submittedName>
</protein>
<reference evidence="3 4" key="1">
    <citation type="submission" date="2022-06" db="EMBL/GenBank/DDBJ databases">
        <title>Draft genome sequence of type strain Streptomyces rubrisoli DSM 42083.</title>
        <authorList>
            <person name="Duangmal K."/>
            <person name="Klaysubun C."/>
        </authorList>
    </citation>
    <scope>NUCLEOTIDE SEQUENCE [LARGE SCALE GENOMIC DNA]</scope>
    <source>
        <strain evidence="3 4">DSM 42083</strain>
    </source>
</reference>
<keyword evidence="1" id="KW-0732">Signal</keyword>
<organism evidence="3 4">
    <name type="scientific">Streptantibioticus rubrisoli</name>
    <dbReference type="NCBI Taxonomy" id="1387313"/>
    <lineage>
        <taxon>Bacteria</taxon>
        <taxon>Bacillati</taxon>
        <taxon>Actinomycetota</taxon>
        <taxon>Actinomycetes</taxon>
        <taxon>Kitasatosporales</taxon>
        <taxon>Streptomycetaceae</taxon>
        <taxon>Streptantibioticus</taxon>
    </lineage>
</organism>
<dbReference type="RefSeq" id="WP_255929487.1">
    <property type="nucleotide sequence ID" value="NZ_JANFNH010000021.1"/>
</dbReference>
<sequence length="121" mass="12846">MNGKTLATRIGLVGAAIGLAVGAFAGTANATTVAGYVGSGQTNNSHAVWCVQKLIDDSPAPYTTPTDGVFGPDTENAIESFQVWAHIRRDGIVGPQTGDALLTKFHDYYDNYCYGYLPTTW</sequence>
<accession>A0ABT1PF26</accession>
<feature type="chain" id="PRO_5047332635" evidence="1">
    <location>
        <begin position="31"/>
        <end position="121"/>
    </location>
</feature>
<dbReference type="InterPro" id="IPR036365">
    <property type="entry name" value="PGBD-like_sf"/>
</dbReference>
<evidence type="ECO:0000259" key="2">
    <source>
        <dbReference type="Pfam" id="PF01471"/>
    </source>
</evidence>
<keyword evidence="4" id="KW-1185">Reference proteome</keyword>
<feature type="signal peptide" evidence="1">
    <location>
        <begin position="1"/>
        <end position="30"/>
    </location>
</feature>
<comment type="caution">
    <text evidence="3">The sequence shown here is derived from an EMBL/GenBank/DDBJ whole genome shotgun (WGS) entry which is preliminary data.</text>
</comment>
<dbReference type="InterPro" id="IPR002477">
    <property type="entry name" value="Peptidoglycan-bd-like"/>
</dbReference>
<dbReference type="Pfam" id="PF01471">
    <property type="entry name" value="PG_binding_1"/>
    <property type="match status" value="1"/>
</dbReference>
<dbReference type="EMBL" id="JANFNH010000021">
    <property type="protein sequence ID" value="MCQ4043967.1"/>
    <property type="molecule type" value="Genomic_DNA"/>
</dbReference>
<dbReference type="Gene3D" id="1.10.101.10">
    <property type="entry name" value="PGBD-like superfamily/PGBD"/>
    <property type="match status" value="1"/>
</dbReference>
<feature type="domain" description="Peptidoglycan binding-like" evidence="2">
    <location>
        <begin position="63"/>
        <end position="101"/>
    </location>
</feature>
<dbReference type="SUPFAM" id="SSF47090">
    <property type="entry name" value="PGBD-like"/>
    <property type="match status" value="1"/>
</dbReference>
<proteinExistence type="predicted"/>
<dbReference type="Proteomes" id="UP001206206">
    <property type="component" value="Unassembled WGS sequence"/>
</dbReference>